<dbReference type="InterPro" id="IPR025110">
    <property type="entry name" value="AMP-bd_C"/>
</dbReference>
<dbReference type="Proteomes" id="UP000318864">
    <property type="component" value="Unassembled WGS sequence"/>
</dbReference>
<evidence type="ECO:0000313" key="3">
    <source>
        <dbReference type="EMBL" id="THE66331.1"/>
    </source>
</evidence>
<name>A0A4S3TPT1_9EURY</name>
<dbReference type="SUPFAM" id="SSF56801">
    <property type="entry name" value="Acetyl-CoA synthetase-like"/>
    <property type="match status" value="1"/>
</dbReference>
<gene>
    <name evidence="3" type="ORF">D8Y22_03415</name>
</gene>
<dbReference type="InterPro" id="IPR045851">
    <property type="entry name" value="AMP-bd_C_sf"/>
</dbReference>
<dbReference type="Gene3D" id="3.30.300.30">
    <property type="match status" value="1"/>
</dbReference>
<feature type="domain" description="AMP-dependent synthetase/ligase" evidence="1">
    <location>
        <begin position="20"/>
        <end position="413"/>
    </location>
</feature>
<dbReference type="Pfam" id="PF13193">
    <property type="entry name" value="AMP-binding_C"/>
    <property type="match status" value="1"/>
</dbReference>
<organism evidence="3 4">
    <name type="scientific">Salinadaptatus halalkaliphilus</name>
    <dbReference type="NCBI Taxonomy" id="2419781"/>
    <lineage>
        <taxon>Archaea</taxon>
        <taxon>Methanobacteriati</taxon>
        <taxon>Methanobacteriota</taxon>
        <taxon>Stenosarchaea group</taxon>
        <taxon>Halobacteria</taxon>
        <taxon>Halobacteriales</taxon>
        <taxon>Natrialbaceae</taxon>
        <taxon>Salinadaptatus</taxon>
    </lineage>
</organism>
<feature type="domain" description="AMP-binding enzyme C-terminal" evidence="2">
    <location>
        <begin position="476"/>
        <end position="549"/>
    </location>
</feature>
<dbReference type="RefSeq" id="WP_141463312.1">
    <property type="nucleotide sequence ID" value="NZ_RBZW01000011.1"/>
</dbReference>
<sequence length="562" mass="62352">MLTTDYDEGPLREQTMSTILENRATRFGSDPFVQYGPESRTISFRELDDTANSIANALGALGIETGDHVSVMVRDPLRTLFAMCGINTAGAVYSPINYDYSGEPLRYQLDDTDPSVLVVEDRYLERLAAIEDDLECSPRLVVYRSGEATVDEQPSIGPDDATDFADMLTADTAPPDVSLSWDDEASIVYTSGTTGRPKGVVLPYRWIFANYAGKRTAFLSPEDTMHTSLPLYHVAGLYWDVTAALIAGASVSLWDRFSATDFWDRIDRYDATTVTLLSVMIPWLDDRSPSAADRHNTLNKVHMQPLPENYGELAQRYGFDFITVGFGQTECGGPFGALVHAARGDDATPPEYRRGLDTQDVIDAAERVGLPVVSEVPGDRYMGKPRTEIMEATVLDENDEQLPPGEVGELAVRPQLPGLILDRYLGKPEETVRAFRNLWFHTGDAVYRDEADNFYFVDRIGDVIRRRGENISSVQIQDAINSHDDVAQAAVFPVSAPEGGEDQIGAAVVVENDLSRGTLEAFLDDQLPSFMTPDRLQLVADLPTTETNKIEKYKLRERFLED</sequence>
<reference evidence="3 4" key="1">
    <citation type="submission" date="2018-10" db="EMBL/GenBank/DDBJ databases">
        <title>Natronolimnobius sp. XQ-INN 246 isolated from Inner Mongolia Autonomous Region of China.</title>
        <authorList>
            <person name="Xue Q."/>
        </authorList>
    </citation>
    <scope>NUCLEOTIDE SEQUENCE [LARGE SCALE GENOMIC DNA]</scope>
    <source>
        <strain evidence="3 4">XQ-INN 246</strain>
    </source>
</reference>
<protein>
    <submittedName>
        <fullName evidence="3">Acyl-CoA synthetase</fullName>
    </submittedName>
</protein>
<evidence type="ECO:0000259" key="1">
    <source>
        <dbReference type="Pfam" id="PF00501"/>
    </source>
</evidence>
<proteinExistence type="predicted"/>
<dbReference type="Gene3D" id="3.40.50.12780">
    <property type="entry name" value="N-terminal domain of ligase-like"/>
    <property type="match status" value="1"/>
</dbReference>
<evidence type="ECO:0000259" key="2">
    <source>
        <dbReference type="Pfam" id="PF13193"/>
    </source>
</evidence>
<dbReference type="InterPro" id="IPR050237">
    <property type="entry name" value="ATP-dep_AMP-bd_enzyme"/>
</dbReference>
<dbReference type="PANTHER" id="PTHR43767">
    <property type="entry name" value="LONG-CHAIN-FATTY-ACID--COA LIGASE"/>
    <property type="match status" value="1"/>
</dbReference>
<dbReference type="InterPro" id="IPR020845">
    <property type="entry name" value="AMP-binding_CS"/>
</dbReference>
<dbReference type="OrthoDB" id="275266at2157"/>
<dbReference type="InterPro" id="IPR000873">
    <property type="entry name" value="AMP-dep_synth/lig_dom"/>
</dbReference>
<dbReference type="InterPro" id="IPR042099">
    <property type="entry name" value="ANL_N_sf"/>
</dbReference>
<dbReference type="Pfam" id="PF00501">
    <property type="entry name" value="AMP-binding"/>
    <property type="match status" value="1"/>
</dbReference>
<dbReference type="PANTHER" id="PTHR43767:SF1">
    <property type="entry name" value="NONRIBOSOMAL PEPTIDE SYNTHASE PES1 (EUROFUNG)-RELATED"/>
    <property type="match status" value="1"/>
</dbReference>
<comment type="caution">
    <text evidence="3">The sequence shown here is derived from an EMBL/GenBank/DDBJ whole genome shotgun (WGS) entry which is preliminary data.</text>
</comment>
<evidence type="ECO:0000313" key="4">
    <source>
        <dbReference type="Proteomes" id="UP000318864"/>
    </source>
</evidence>
<dbReference type="EMBL" id="RBZW01000011">
    <property type="protein sequence ID" value="THE66331.1"/>
    <property type="molecule type" value="Genomic_DNA"/>
</dbReference>
<keyword evidence="4" id="KW-1185">Reference proteome</keyword>
<accession>A0A4S3TPT1</accession>
<dbReference type="PROSITE" id="PS00455">
    <property type="entry name" value="AMP_BINDING"/>
    <property type="match status" value="1"/>
</dbReference>
<dbReference type="GO" id="GO:0016878">
    <property type="term" value="F:acid-thiol ligase activity"/>
    <property type="evidence" value="ECO:0007669"/>
    <property type="project" value="UniProtKB-ARBA"/>
</dbReference>
<dbReference type="AlphaFoldDB" id="A0A4S3TPT1"/>